<dbReference type="InterPro" id="IPR050109">
    <property type="entry name" value="HTH-type_TetR-like_transc_reg"/>
</dbReference>
<name>A0A1M7QY60_9ACTN</name>
<evidence type="ECO:0000256" key="3">
    <source>
        <dbReference type="ARBA" id="ARBA00023163"/>
    </source>
</evidence>
<evidence type="ECO:0000313" key="6">
    <source>
        <dbReference type="EMBL" id="SHN36747.1"/>
    </source>
</evidence>
<evidence type="ECO:0000313" key="7">
    <source>
        <dbReference type="Proteomes" id="UP000184440"/>
    </source>
</evidence>
<dbReference type="SUPFAM" id="SSF48498">
    <property type="entry name" value="Tetracyclin repressor-like, C-terminal domain"/>
    <property type="match status" value="1"/>
</dbReference>
<keyword evidence="7" id="KW-1185">Reference proteome</keyword>
<evidence type="ECO:0000256" key="1">
    <source>
        <dbReference type="ARBA" id="ARBA00023015"/>
    </source>
</evidence>
<dbReference type="GO" id="GO:0003700">
    <property type="term" value="F:DNA-binding transcription factor activity"/>
    <property type="evidence" value="ECO:0007669"/>
    <property type="project" value="TreeGrafter"/>
</dbReference>
<dbReference type="GO" id="GO:0000976">
    <property type="term" value="F:transcription cis-regulatory region binding"/>
    <property type="evidence" value="ECO:0007669"/>
    <property type="project" value="TreeGrafter"/>
</dbReference>
<protein>
    <submittedName>
        <fullName evidence="6">Transcriptional regulator, TetR family</fullName>
    </submittedName>
</protein>
<dbReference type="PANTHER" id="PTHR30055:SF148">
    <property type="entry name" value="TETR-FAMILY TRANSCRIPTIONAL REGULATOR"/>
    <property type="match status" value="1"/>
</dbReference>
<dbReference type="Proteomes" id="UP000184440">
    <property type="component" value="Unassembled WGS sequence"/>
</dbReference>
<accession>A0A1M7QY60</accession>
<reference evidence="6 7" key="1">
    <citation type="submission" date="2016-11" db="EMBL/GenBank/DDBJ databases">
        <authorList>
            <person name="Jaros S."/>
            <person name="Januszkiewicz K."/>
            <person name="Wedrychowicz H."/>
        </authorList>
    </citation>
    <scope>NUCLEOTIDE SEQUENCE [LARGE SCALE GENOMIC DNA]</scope>
    <source>
        <strain evidence="6 7">DSM 46144</strain>
    </source>
</reference>
<keyword evidence="3" id="KW-0804">Transcription</keyword>
<dbReference type="RefSeq" id="WP_073259101.1">
    <property type="nucleotide sequence ID" value="NZ_FRCS01000005.1"/>
</dbReference>
<dbReference type="EMBL" id="FRCS01000005">
    <property type="protein sequence ID" value="SHN36747.1"/>
    <property type="molecule type" value="Genomic_DNA"/>
</dbReference>
<dbReference type="InterPro" id="IPR011075">
    <property type="entry name" value="TetR_C"/>
</dbReference>
<evidence type="ECO:0000259" key="5">
    <source>
        <dbReference type="PROSITE" id="PS50977"/>
    </source>
</evidence>
<evidence type="ECO:0000256" key="2">
    <source>
        <dbReference type="ARBA" id="ARBA00023125"/>
    </source>
</evidence>
<organism evidence="6 7">
    <name type="scientific">Cryptosporangium aurantiacum</name>
    <dbReference type="NCBI Taxonomy" id="134849"/>
    <lineage>
        <taxon>Bacteria</taxon>
        <taxon>Bacillati</taxon>
        <taxon>Actinomycetota</taxon>
        <taxon>Actinomycetes</taxon>
        <taxon>Cryptosporangiales</taxon>
        <taxon>Cryptosporangiaceae</taxon>
        <taxon>Cryptosporangium</taxon>
    </lineage>
</organism>
<dbReference type="SUPFAM" id="SSF46689">
    <property type="entry name" value="Homeodomain-like"/>
    <property type="match status" value="1"/>
</dbReference>
<gene>
    <name evidence="6" type="ORF">SAMN05443668_105571</name>
</gene>
<sequence>MTTTSPTRTPAPRGRPRDPALEDRVFRAAIELFGQKGWAGFTIDGVARAAGVGKASLYLRWDSKQQLLFDALAARASVDVSIDTGDIRSDLRHLGAQLLSMFWADGGITYMRLVVESAVHDEFAEHRDRLTHPTVLAARQIVRRATARGELPPGTSPALVLDAILGTTIMHVAVTPVELRDVARERSDEYLDQLVDLILAGVRGVARGKEE</sequence>
<dbReference type="STRING" id="134849.SAMN05443668_105571"/>
<feature type="domain" description="HTH tetR-type" evidence="5">
    <location>
        <begin position="19"/>
        <end position="79"/>
    </location>
</feature>
<dbReference type="InterPro" id="IPR009057">
    <property type="entry name" value="Homeodomain-like_sf"/>
</dbReference>
<proteinExistence type="predicted"/>
<dbReference type="PRINTS" id="PR00455">
    <property type="entry name" value="HTHTETR"/>
</dbReference>
<dbReference type="Gene3D" id="1.10.10.60">
    <property type="entry name" value="Homeodomain-like"/>
    <property type="match status" value="1"/>
</dbReference>
<dbReference type="InterPro" id="IPR036271">
    <property type="entry name" value="Tet_transcr_reg_TetR-rel_C_sf"/>
</dbReference>
<dbReference type="AlphaFoldDB" id="A0A1M7QY60"/>
<keyword evidence="1" id="KW-0805">Transcription regulation</keyword>
<dbReference type="Pfam" id="PF16859">
    <property type="entry name" value="TetR_C_11"/>
    <property type="match status" value="1"/>
</dbReference>
<feature type="DNA-binding region" description="H-T-H motif" evidence="4">
    <location>
        <begin position="42"/>
        <end position="61"/>
    </location>
</feature>
<dbReference type="InterPro" id="IPR001647">
    <property type="entry name" value="HTH_TetR"/>
</dbReference>
<dbReference type="Gene3D" id="1.10.357.10">
    <property type="entry name" value="Tetracycline Repressor, domain 2"/>
    <property type="match status" value="1"/>
</dbReference>
<dbReference type="Pfam" id="PF00440">
    <property type="entry name" value="TetR_N"/>
    <property type="match status" value="1"/>
</dbReference>
<dbReference type="PROSITE" id="PS50977">
    <property type="entry name" value="HTH_TETR_2"/>
    <property type="match status" value="1"/>
</dbReference>
<keyword evidence="2 4" id="KW-0238">DNA-binding</keyword>
<dbReference type="PANTHER" id="PTHR30055">
    <property type="entry name" value="HTH-TYPE TRANSCRIPTIONAL REGULATOR RUTR"/>
    <property type="match status" value="1"/>
</dbReference>
<evidence type="ECO:0000256" key="4">
    <source>
        <dbReference type="PROSITE-ProRule" id="PRU00335"/>
    </source>
</evidence>